<feature type="domain" description="SpaA-like prealbumin fold" evidence="4">
    <location>
        <begin position="225"/>
        <end position="310"/>
    </location>
</feature>
<dbReference type="InterPro" id="IPR013783">
    <property type="entry name" value="Ig-like_fold"/>
</dbReference>
<dbReference type="PANTHER" id="PTHR36108">
    <property type="entry name" value="COLOSSIN-B-RELATED"/>
    <property type="match status" value="1"/>
</dbReference>
<feature type="domain" description="SpaA-like prealbumin fold" evidence="4">
    <location>
        <begin position="684"/>
        <end position="768"/>
    </location>
</feature>
<dbReference type="AlphaFoldDB" id="A0A1E5GHS5"/>
<dbReference type="SUPFAM" id="SSF49478">
    <property type="entry name" value="Cna protein B-type domain"/>
    <property type="match status" value="10"/>
</dbReference>
<feature type="domain" description="SpaA-like prealbumin fold" evidence="4">
    <location>
        <begin position="793"/>
        <end position="862"/>
    </location>
</feature>
<keyword evidence="3" id="KW-0732">Signal</keyword>
<name>A0A1E5GHS5_9ENTE</name>
<feature type="domain" description="SpaA-like prealbumin fold" evidence="4">
    <location>
        <begin position="317"/>
        <end position="403"/>
    </location>
</feature>
<reference evidence="6" key="1">
    <citation type="submission" date="2016-09" db="EMBL/GenBank/DDBJ databases">
        <authorList>
            <person name="Gulvik C.A."/>
        </authorList>
    </citation>
    <scope>NUCLEOTIDE SEQUENCE [LARGE SCALE GENOMIC DNA]</scope>
    <source>
        <strain evidence="6">LMG 8895</strain>
    </source>
</reference>
<dbReference type="Pfam" id="PF17802">
    <property type="entry name" value="SpaA"/>
    <property type="match status" value="10"/>
</dbReference>
<dbReference type="PANTHER" id="PTHR36108:SF13">
    <property type="entry name" value="COLOSSIN-B-RELATED"/>
    <property type="match status" value="1"/>
</dbReference>
<feature type="domain" description="SpaA-like prealbumin fold" evidence="4">
    <location>
        <begin position="53"/>
        <end position="127"/>
    </location>
</feature>
<evidence type="ECO:0000256" key="3">
    <source>
        <dbReference type="ARBA" id="ARBA00022729"/>
    </source>
</evidence>
<evidence type="ECO:0000256" key="2">
    <source>
        <dbReference type="ARBA" id="ARBA00022525"/>
    </source>
</evidence>
<feature type="domain" description="SpaA-like prealbumin fold" evidence="4">
    <location>
        <begin position="881"/>
        <end position="949"/>
    </location>
</feature>
<dbReference type="Proteomes" id="UP000095094">
    <property type="component" value="Unassembled WGS sequence"/>
</dbReference>
<evidence type="ECO:0000313" key="6">
    <source>
        <dbReference type="Proteomes" id="UP000095094"/>
    </source>
</evidence>
<gene>
    <name evidence="5" type="ORF">BCR25_06955</name>
</gene>
<evidence type="ECO:0000256" key="1">
    <source>
        <dbReference type="ARBA" id="ARBA00007257"/>
    </source>
</evidence>
<accession>A0A1E5GHS5</accession>
<feature type="domain" description="SpaA-like prealbumin fold" evidence="4">
    <location>
        <begin position="409"/>
        <end position="494"/>
    </location>
</feature>
<dbReference type="OrthoDB" id="1744455at2"/>
<dbReference type="InterPro" id="IPR041033">
    <property type="entry name" value="SpaA_PFL_dom_1"/>
</dbReference>
<comment type="caution">
    <text evidence="5">The sequence shown here is derived from an EMBL/GenBank/DDBJ whole genome shotgun (WGS) entry which is preliminary data.</text>
</comment>
<protein>
    <recommendedName>
        <fullName evidence="4">SpaA-like prealbumin fold domain-containing protein</fullName>
    </recommendedName>
</protein>
<dbReference type="Gene3D" id="2.60.40.10">
    <property type="entry name" value="Immunoglobulins"/>
    <property type="match status" value="10"/>
</dbReference>
<sequence>MKFKSKLFIPLLALMFVVIGLFVAKAEVADAAGYNIEISNYDYDNYHSIPRVKTPLAGAKFEVWTNGFQKLMGTVTTNGSGKATVYNLSPGIYYVKQIQAPAGYPLVTNVGTVYISCWNEEVVFTNQKAKMGTLQIIKTDESNNRLAGAVFKVYTQGTGIDMGTVATNSNGVATISLPQGNYRVREDVAPPGYELDQTFRDVTIGSAVTTLNVTNKKKPVVVQRGTIGIYKRDVSSQQLLSGAVFQVKNAAGAVVGTVVTNTNGYASLANLDYGVYTLTEIQAPSGYQALTSTQTVYLNTASTTTTFYNQKIAAQKGTLTINKLDQANNQPLSGAVFQVRNASGTLVGSVTTNNLGVATLSNLDYGTYTVTETVAPSGYQILTTSQAVSINSASKSVTFYNKKIATQKGTLTINKLDQANNQPLAGAIFQVKDSSGASVGIISSGNDGRATLSDLAYGTYTITELVAPTGYQIVYASYTTQIDSANKSINFYNKKLETSKGSIEIKKLEYGTNKVLAGAEFEVKNAQGTVVGTGTSDTNGLVTISGLEYGTYTVTETKAPNGYQALMGAQNVSLNSAKSSITFYNKKLETPKGSLEIVKTDEKGKLLSGAVFHVLSTTTGTMEMYETGVDGPEGKIILENLAYGEYKVIETKAPDGYIGDYTVKDVTVDKDKVTLTVINKQKTGSIEIVKTDEEGNKLQGAKFYVWSMQDGQRTDVETGVDGKALLENLPYGKYKIAEYQAPNGYEGDYSIKEITVDRDKVTLTVINKKQVKNGELIITKYAYDESGYPTDIVLKDAEYTITNTQGFTEVATTNDKGVINLTLEPGTYTVVETKAPNGYIIDNTPYTVIITEGQKTEIDLYNLKEGEPGGFSIYVREVDAKNQLTNHAVEGAKFEVITSDGTWHRDLVSDKNGRVQVDSMSVGRYTVIQIACPPNYVLAENQSQIQIGTMSEGDTVKLNYFNRYTGSSK</sequence>
<organism evidence="5 6">
    <name type="scientific">Enterococcus termitis</name>
    <dbReference type="NCBI Taxonomy" id="332950"/>
    <lineage>
        <taxon>Bacteria</taxon>
        <taxon>Bacillati</taxon>
        <taxon>Bacillota</taxon>
        <taxon>Bacilli</taxon>
        <taxon>Lactobacillales</taxon>
        <taxon>Enterococcaceae</taxon>
        <taxon>Enterococcus</taxon>
    </lineage>
</organism>
<dbReference type="RefSeq" id="WP_069663981.1">
    <property type="nucleotide sequence ID" value="NZ_JBHUJJ010000001.1"/>
</dbReference>
<evidence type="ECO:0000259" key="4">
    <source>
        <dbReference type="Pfam" id="PF17802"/>
    </source>
</evidence>
<feature type="domain" description="SpaA-like prealbumin fold" evidence="4">
    <location>
        <begin position="132"/>
        <end position="217"/>
    </location>
</feature>
<dbReference type="EMBL" id="MIJY01000034">
    <property type="protein sequence ID" value="OEG12276.1"/>
    <property type="molecule type" value="Genomic_DNA"/>
</dbReference>
<evidence type="ECO:0000313" key="5">
    <source>
        <dbReference type="EMBL" id="OEG12276.1"/>
    </source>
</evidence>
<comment type="similarity">
    <text evidence="1">Belongs to the serine-aspartate repeat-containing protein (SDr) family.</text>
</comment>
<feature type="domain" description="SpaA-like prealbumin fold" evidence="4">
    <location>
        <begin position="501"/>
        <end position="586"/>
    </location>
</feature>
<keyword evidence="6" id="KW-1185">Reference proteome</keyword>
<proteinExistence type="inferred from homology"/>
<feature type="domain" description="SpaA-like prealbumin fold" evidence="4">
    <location>
        <begin position="593"/>
        <end position="680"/>
    </location>
</feature>
<keyword evidence="2" id="KW-0964">Secreted</keyword>